<evidence type="ECO:0000313" key="1">
    <source>
        <dbReference type="EMBL" id="QBI53424.1"/>
    </source>
</evidence>
<proteinExistence type="predicted"/>
<accession>A0A4P6Q3N1</accession>
<dbReference type="InterPro" id="IPR058154">
    <property type="entry name" value="Bxb1_TTP-like"/>
</dbReference>
<sequence>MPGVEEIATWRNELIRKALFGSVFAAAESVDLPTMTDLFNNSTGALQTLPTGFGDVGYINPDGTTMPRETEVSDVNSWQSVEPTRSDETTDTSQLSFMMQETNPTAVELFEGLELGTLPEVGEAWEWDKPPNPLGLYRRLLVIGQDTYQGQPIYVVKLYPRAKLTGREDETQNRENATERGVTMTAYRDSSINTSVRNWVDGPGWRLLASGS</sequence>
<dbReference type="OrthoDB" id="4966244at2"/>
<dbReference type="KEGG" id="strr:EKD16_08150"/>
<dbReference type="RefSeq" id="WP_131097793.1">
    <property type="nucleotide sequence ID" value="NZ_CP036455.1"/>
</dbReference>
<gene>
    <name evidence="1" type="ORF">EKD16_08150</name>
</gene>
<dbReference type="Proteomes" id="UP000292235">
    <property type="component" value="Chromosome"/>
</dbReference>
<evidence type="ECO:0000313" key="2">
    <source>
        <dbReference type="Proteomes" id="UP000292235"/>
    </source>
</evidence>
<reference evidence="1 2" key="1">
    <citation type="submission" date="2019-02" db="EMBL/GenBank/DDBJ databases">
        <authorList>
            <person name="Khodamoradi S."/>
            <person name="Hahnke R.L."/>
            <person name="Kaempfer P."/>
            <person name="Schumann P."/>
            <person name="Rohde M."/>
            <person name="Steinert M."/>
            <person name="Luzhetskyy A."/>
            <person name="Wink J."/>
            <person name="Ruckert C."/>
        </authorList>
    </citation>
    <scope>NUCLEOTIDE SEQUENCE [LARGE SCALE GENOMIC DNA]</scope>
    <source>
        <strain evidence="1 2">M2</strain>
    </source>
</reference>
<keyword evidence="2" id="KW-1185">Reference proteome</keyword>
<dbReference type="AlphaFoldDB" id="A0A4P6Q3N1"/>
<evidence type="ECO:0008006" key="3">
    <source>
        <dbReference type="Google" id="ProtNLM"/>
    </source>
</evidence>
<dbReference type="EMBL" id="CP036455">
    <property type="protein sequence ID" value="QBI53424.1"/>
    <property type="molecule type" value="Genomic_DNA"/>
</dbReference>
<name>A0A4P6Q3N1_9ACTN</name>
<dbReference type="Pfam" id="PF25681">
    <property type="entry name" value="Phage_TTP_17"/>
    <property type="match status" value="1"/>
</dbReference>
<protein>
    <recommendedName>
        <fullName evidence="3">Major tail protein</fullName>
    </recommendedName>
</protein>
<organism evidence="1 2">
    <name type="scientific">Streptomonospora litoralis</name>
    <dbReference type="NCBI Taxonomy" id="2498135"/>
    <lineage>
        <taxon>Bacteria</taxon>
        <taxon>Bacillati</taxon>
        <taxon>Actinomycetota</taxon>
        <taxon>Actinomycetes</taxon>
        <taxon>Streptosporangiales</taxon>
        <taxon>Nocardiopsidaceae</taxon>
        <taxon>Streptomonospora</taxon>
    </lineage>
</organism>